<dbReference type="MEROPS" id="C60.002"/>
<dbReference type="EMBL" id="CP001810">
    <property type="protein sequence ID" value="ADL33496.1"/>
    <property type="molecule type" value="Genomic_DNA"/>
</dbReference>
<keyword evidence="2" id="KW-1133">Transmembrane helix</keyword>
<reference evidence="3 4" key="1">
    <citation type="journal article" date="2010" name="PLoS ONE">
        <title>The glycobiome of the rumen bacterium Butyrivibrio proteoclasticus B316(T) highlights adaptation to a polysaccharide-rich environment.</title>
        <authorList>
            <person name="Kelly W.J."/>
            <person name="Leahy S.C."/>
            <person name="Altermann E."/>
            <person name="Yeoman C.J."/>
            <person name="Dunne J.C."/>
            <person name="Kong Z."/>
            <person name="Pacheco D.M."/>
            <person name="Li D."/>
            <person name="Noel S.J."/>
            <person name="Moon C.D."/>
            <person name="Cookson A.L."/>
            <person name="Attwood G.T."/>
        </authorList>
    </citation>
    <scope>NUCLEOTIDE SEQUENCE [LARGE SCALE GENOMIC DNA]</scope>
    <source>
        <strain evidence="4">ATCC 51982 / DSM 14932 / B316</strain>
    </source>
</reference>
<proteinExistence type="predicted"/>
<dbReference type="Gene3D" id="2.40.260.10">
    <property type="entry name" value="Sortase"/>
    <property type="match status" value="1"/>
</dbReference>
<dbReference type="AlphaFoldDB" id="E0S121"/>
<feature type="active site" description="Proton donor/acceptor" evidence="1">
    <location>
        <position position="160"/>
    </location>
</feature>
<dbReference type="InterPro" id="IPR009835">
    <property type="entry name" value="SrtB"/>
</dbReference>
<dbReference type="eggNOG" id="COG4509">
    <property type="taxonomic scope" value="Bacteria"/>
</dbReference>
<accession>E0S121</accession>
<gene>
    <name evidence="3" type="ordered locus">bpr_I0753</name>
</gene>
<dbReference type="HOGENOM" id="CLU_034078_1_0_9"/>
<dbReference type="KEGG" id="bpb:bpr_I0753"/>
<dbReference type="STRING" id="515622.bpr_I0753"/>
<evidence type="ECO:0000256" key="1">
    <source>
        <dbReference type="PIRSR" id="PIRSR605754-1"/>
    </source>
</evidence>
<evidence type="ECO:0000256" key="2">
    <source>
        <dbReference type="SAM" id="Phobius"/>
    </source>
</evidence>
<keyword evidence="4" id="KW-1185">Reference proteome</keyword>
<sequence>MKNDLIKEKILKIILALLGIGILVVGGAIAAIMAGYASDQKDNQHIRDLAYKKDLSGAQSGIAPKRAGSDGNLSAENSDSSRIMEETVIDFNVLNTINKDTAGWITACGENIDGPVVQTDNNDYYLEHRFDGSNGSVGCFFADANGGPAFVSPLTIIYGHNRKDGSMFHPLLEYKNPDYYHKNPEFTIDTPEGRIHYAVFSAYYGDYEDIFDDTLFDALTNNDQTSLQALFNQSLDKSILNLTPAETQALQALFSQALGTNTAQLVMLSTCEYSGSDNRMVVLGLAAY</sequence>
<dbReference type="Proteomes" id="UP000001299">
    <property type="component" value="Chromosome 1"/>
</dbReference>
<dbReference type="SUPFAM" id="SSF63817">
    <property type="entry name" value="Sortase"/>
    <property type="match status" value="1"/>
</dbReference>
<keyword evidence="2" id="KW-0812">Transmembrane</keyword>
<evidence type="ECO:0000313" key="4">
    <source>
        <dbReference type="Proteomes" id="UP000001299"/>
    </source>
</evidence>
<evidence type="ECO:0000313" key="3">
    <source>
        <dbReference type="EMBL" id="ADL33496.1"/>
    </source>
</evidence>
<dbReference type="InterPro" id="IPR023365">
    <property type="entry name" value="Sortase_dom-sf"/>
</dbReference>
<feature type="transmembrane region" description="Helical" evidence="2">
    <location>
        <begin position="12"/>
        <end position="37"/>
    </location>
</feature>
<keyword evidence="2" id="KW-0472">Membrane</keyword>
<dbReference type="GO" id="GO:0016787">
    <property type="term" value="F:hydrolase activity"/>
    <property type="evidence" value="ECO:0007669"/>
    <property type="project" value="UniProtKB-KW"/>
</dbReference>
<organism evidence="3 4">
    <name type="scientific">Butyrivibrio proteoclasticus (strain ATCC 51982 / DSM 14932 / B316)</name>
    <name type="common">Clostridium proteoclasticum</name>
    <dbReference type="NCBI Taxonomy" id="515622"/>
    <lineage>
        <taxon>Bacteria</taxon>
        <taxon>Bacillati</taxon>
        <taxon>Bacillota</taxon>
        <taxon>Clostridia</taxon>
        <taxon>Lachnospirales</taxon>
        <taxon>Lachnospiraceae</taxon>
        <taxon>Butyrivibrio</taxon>
    </lineage>
</organism>
<dbReference type="CDD" id="cd05826">
    <property type="entry name" value="Sortase_B"/>
    <property type="match status" value="1"/>
</dbReference>
<name>E0S121_BUTPB</name>
<protein>
    <submittedName>
        <fullName evidence="3">Sortase B family protein</fullName>
    </submittedName>
</protein>
<feature type="active site" description="Acyl-thioester intermediate" evidence="1">
    <location>
        <position position="271"/>
    </location>
</feature>
<dbReference type="RefSeq" id="WP_013280152.1">
    <property type="nucleotide sequence ID" value="NC_014387.1"/>
</dbReference>